<dbReference type="InterPro" id="IPR032675">
    <property type="entry name" value="LRR_dom_sf"/>
</dbReference>
<dbReference type="InterPro" id="IPR055414">
    <property type="entry name" value="LRR_R13L4/SHOC2-like"/>
</dbReference>
<evidence type="ECO:0000313" key="4">
    <source>
        <dbReference type="RefSeq" id="XP_027118311.1"/>
    </source>
</evidence>
<dbReference type="RefSeq" id="XP_027118311.1">
    <property type="nucleotide sequence ID" value="XM_027262510.1"/>
</dbReference>
<dbReference type="AlphaFoldDB" id="A0A6P6WUD3"/>
<evidence type="ECO:0000313" key="3">
    <source>
        <dbReference type="Proteomes" id="UP001652660"/>
    </source>
</evidence>
<gene>
    <name evidence="4" type="primary">LOC113735510</name>
</gene>
<dbReference type="GeneID" id="113735510"/>
<evidence type="ECO:0000259" key="2">
    <source>
        <dbReference type="Pfam" id="PF23598"/>
    </source>
</evidence>
<protein>
    <recommendedName>
        <fullName evidence="2">Disease resistance R13L4/SHOC-2-like LRR domain-containing protein</fullName>
    </recommendedName>
</protein>
<organism evidence="3 4">
    <name type="scientific">Coffea arabica</name>
    <name type="common">Arabian coffee</name>
    <dbReference type="NCBI Taxonomy" id="13443"/>
    <lineage>
        <taxon>Eukaryota</taxon>
        <taxon>Viridiplantae</taxon>
        <taxon>Streptophyta</taxon>
        <taxon>Embryophyta</taxon>
        <taxon>Tracheophyta</taxon>
        <taxon>Spermatophyta</taxon>
        <taxon>Magnoliopsida</taxon>
        <taxon>eudicotyledons</taxon>
        <taxon>Gunneridae</taxon>
        <taxon>Pentapetalae</taxon>
        <taxon>asterids</taxon>
        <taxon>lamiids</taxon>
        <taxon>Gentianales</taxon>
        <taxon>Rubiaceae</taxon>
        <taxon>Ixoroideae</taxon>
        <taxon>Gardenieae complex</taxon>
        <taxon>Bertiereae - Coffeeae clade</taxon>
        <taxon>Coffeeae</taxon>
        <taxon>Coffea</taxon>
    </lineage>
</organism>
<dbReference type="SUPFAM" id="SSF52058">
    <property type="entry name" value="L domain-like"/>
    <property type="match status" value="1"/>
</dbReference>
<name>A0A6P6WUD3_COFAR</name>
<dbReference type="OrthoDB" id="1748972at2759"/>
<reference evidence="3" key="1">
    <citation type="journal article" date="2025" name="Foods">
        <title>Unveiling the Microbial Signatures of Arabica Coffee Cherries: Insights into Ripeness Specific Diversity, Functional Traits, and Implications for Quality and Safety.</title>
        <authorList>
            <consortium name="RefSeq"/>
            <person name="Tenea G.N."/>
            <person name="Cifuentes V."/>
            <person name="Reyes P."/>
            <person name="Cevallos-Vallejos M."/>
        </authorList>
    </citation>
    <scope>NUCLEOTIDE SEQUENCE [LARGE SCALE GENOMIC DNA]</scope>
</reference>
<dbReference type="Pfam" id="PF23598">
    <property type="entry name" value="LRR_14"/>
    <property type="match status" value="1"/>
</dbReference>
<dbReference type="PANTHER" id="PTHR47186">
    <property type="entry name" value="LEUCINE-RICH REPEAT-CONTAINING PROTEIN 57"/>
    <property type="match status" value="1"/>
</dbReference>
<accession>A0A6P6WUD3</accession>
<feature type="domain" description="Disease resistance R13L4/SHOC-2-like LRR" evidence="2">
    <location>
        <begin position="16"/>
        <end position="89"/>
    </location>
</feature>
<evidence type="ECO:0000256" key="1">
    <source>
        <dbReference type="ARBA" id="ARBA00022737"/>
    </source>
</evidence>
<proteinExistence type="predicted"/>
<sequence length="183" mass="21397">MLRTLCSVNCAYTTCLRVLIVVNSLVDELPGSVSDLKLVHYLDISNTEILKFPDSISELYNLQTLRLYDLIELPKNYENLVSLKDLYIERFEGFDRLSAVPLQFRKVINPSSFKACFKAYLHCKCPIEKLDTLLERPDLCYHFSIYRLENVDRYEEATKAKLSIMSKTECLRLHWKCEEGKQQ</sequence>
<keyword evidence="1" id="KW-0677">Repeat</keyword>
<dbReference type="PANTHER" id="PTHR47186:SF42">
    <property type="entry name" value="DISEASE RESISTANCE RPP13-LIKE PROTEIN 1"/>
    <property type="match status" value="1"/>
</dbReference>
<reference evidence="4" key="2">
    <citation type="submission" date="2025-08" db="UniProtKB">
        <authorList>
            <consortium name="RefSeq"/>
        </authorList>
    </citation>
    <scope>IDENTIFICATION</scope>
    <source>
        <tissue evidence="4">Leaves</tissue>
    </source>
</reference>
<keyword evidence="3" id="KW-1185">Reference proteome</keyword>
<dbReference type="Gene3D" id="3.80.10.10">
    <property type="entry name" value="Ribonuclease Inhibitor"/>
    <property type="match status" value="1"/>
</dbReference>
<dbReference type="Proteomes" id="UP001652660">
    <property type="component" value="Chromosome 3c"/>
</dbReference>